<gene>
    <name evidence="1" type="ORF">V5N11_003687</name>
</gene>
<dbReference type="AlphaFoldDB" id="A0ABD1A451"/>
<evidence type="ECO:0000313" key="2">
    <source>
        <dbReference type="Proteomes" id="UP001558713"/>
    </source>
</evidence>
<organism evidence="1 2">
    <name type="scientific">Cardamine amara subsp. amara</name>
    <dbReference type="NCBI Taxonomy" id="228776"/>
    <lineage>
        <taxon>Eukaryota</taxon>
        <taxon>Viridiplantae</taxon>
        <taxon>Streptophyta</taxon>
        <taxon>Embryophyta</taxon>
        <taxon>Tracheophyta</taxon>
        <taxon>Spermatophyta</taxon>
        <taxon>Magnoliopsida</taxon>
        <taxon>eudicotyledons</taxon>
        <taxon>Gunneridae</taxon>
        <taxon>Pentapetalae</taxon>
        <taxon>rosids</taxon>
        <taxon>malvids</taxon>
        <taxon>Brassicales</taxon>
        <taxon>Brassicaceae</taxon>
        <taxon>Cardamineae</taxon>
        <taxon>Cardamine</taxon>
    </lineage>
</organism>
<name>A0ABD1A451_CARAN</name>
<protein>
    <submittedName>
        <fullName evidence="1">Uncharacterized protein</fullName>
    </submittedName>
</protein>
<accession>A0ABD1A451</accession>
<dbReference type="PANTHER" id="PTHR33240:SF8">
    <property type="entry name" value="OS03G0439900 PROTEIN"/>
    <property type="match status" value="1"/>
</dbReference>
<sequence>MIDTRSSVAIIFYEAVKQMEYKDSDPKHEQTPLTGFAGETTLSMGTIRHQIDACGVQKTCDFIVVGRPAPFYAILRKPWLYAIKAVASMYHQCVKFPSGRGTATIYGNQVASRIYYRNGHTQARSTDK</sequence>
<proteinExistence type="predicted"/>
<evidence type="ECO:0000313" key="1">
    <source>
        <dbReference type="EMBL" id="KAL1197784.1"/>
    </source>
</evidence>
<dbReference type="Proteomes" id="UP001558713">
    <property type="component" value="Unassembled WGS sequence"/>
</dbReference>
<dbReference type="EMBL" id="JBANAX010000685">
    <property type="protein sequence ID" value="KAL1197784.1"/>
    <property type="molecule type" value="Genomic_DNA"/>
</dbReference>
<dbReference type="PANTHER" id="PTHR33240">
    <property type="entry name" value="OS08G0508500 PROTEIN"/>
    <property type="match status" value="1"/>
</dbReference>
<reference evidence="1 2" key="1">
    <citation type="submission" date="2024-04" db="EMBL/GenBank/DDBJ databases">
        <title>Genome assembly C_amara_ONT_v2.</title>
        <authorList>
            <person name="Yant L."/>
            <person name="Moore C."/>
            <person name="Slenker M."/>
        </authorList>
    </citation>
    <scope>NUCLEOTIDE SEQUENCE [LARGE SCALE GENOMIC DNA]</scope>
    <source>
        <tissue evidence="1">Leaf</tissue>
    </source>
</reference>
<keyword evidence="2" id="KW-1185">Reference proteome</keyword>
<comment type="caution">
    <text evidence="1">The sequence shown here is derived from an EMBL/GenBank/DDBJ whole genome shotgun (WGS) entry which is preliminary data.</text>
</comment>